<accession>A0A5N5TPW7</accession>
<dbReference type="Gene3D" id="3.90.190.10">
    <property type="entry name" value="Protein tyrosine phosphatase superfamily"/>
    <property type="match status" value="1"/>
</dbReference>
<dbReference type="OrthoDB" id="6434418at2759"/>
<dbReference type="GO" id="GO:0004725">
    <property type="term" value="F:protein tyrosine phosphatase activity"/>
    <property type="evidence" value="ECO:0007669"/>
    <property type="project" value="InterPro"/>
</dbReference>
<evidence type="ECO:0000313" key="3">
    <source>
        <dbReference type="EMBL" id="KAB7508223.1"/>
    </source>
</evidence>
<dbReference type="SUPFAM" id="SSF52799">
    <property type="entry name" value="(Phosphotyrosine protein) phosphatases II"/>
    <property type="match status" value="1"/>
</dbReference>
<protein>
    <recommendedName>
        <fullName evidence="2">Tyrosine-protein phosphatase domain-containing protein</fullName>
    </recommendedName>
</protein>
<feature type="region of interest" description="Disordered" evidence="1">
    <location>
        <begin position="1"/>
        <end position="27"/>
    </location>
</feature>
<feature type="domain" description="Tyrosine-protein phosphatase" evidence="2">
    <location>
        <begin position="60"/>
        <end position="94"/>
    </location>
</feature>
<dbReference type="Pfam" id="PF00102">
    <property type="entry name" value="Y_phosphatase"/>
    <property type="match status" value="1"/>
</dbReference>
<organism evidence="3 4">
    <name type="scientific">Armadillidium nasatum</name>
    <dbReference type="NCBI Taxonomy" id="96803"/>
    <lineage>
        <taxon>Eukaryota</taxon>
        <taxon>Metazoa</taxon>
        <taxon>Ecdysozoa</taxon>
        <taxon>Arthropoda</taxon>
        <taxon>Crustacea</taxon>
        <taxon>Multicrustacea</taxon>
        <taxon>Malacostraca</taxon>
        <taxon>Eumalacostraca</taxon>
        <taxon>Peracarida</taxon>
        <taxon>Isopoda</taxon>
        <taxon>Oniscidea</taxon>
        <taxon>Crinocheta</taxon>
        <taxon>Armadillidiidae</taxon>
        <taxon>Armadillidium</taxon>
    </lineage>
</organism>
<proteinExistence type="predicted"/>
<evidence type="ECO:0000259" key="2">
    <source>
        <dbReference type="Pfam" id="PF00102"/>
    </source>
</evidence>
<evidence type="ECO:0000313" key="4">
    <source>
        <dbReference type="Proteomes" id="UP000326759"/>
    </source>
</evidence>
<keyword evidence="4" id="KW-1185">Reference proteome</keyword>
<dbReference type="EMBL" id="SEYY01000008">
    <property type="protein sequence ID" value="KAB7508223.1"/>
    <property type="molecule type" value="Genomic_DNA"/>
</dbReference>
<feature type="non-terminal residue" evidence="3">
    <location>
        <position position="1"/>
    </location>
</feature>
<evidence type="ECO:0000256" key="1">
    <source>
        <dbReference type="SAM" id="MobiDB-lite"/>
    </source>
</evidence>
<reference evidence="3 4" key="1">
    <citation type="journal article" date="2019" name="PLoS Biol.">
        <title>Sex chromosomes control vertical transmission of feminizing Wolbachia symbionts in an isopod.</title>
        <authorList>
            <person name="Becking T."/>
            <person name="Chebbi M.A."/>
            <person name="Giraud I."/>
            <person name="Moumen B."/>
            <person name="Laverre T."/>
            <person name="Caubet Y."/>
            <person name="Peccoud J."/>
            <person name="Gilbert C."/>
            <person name="Cordaux R."/>
        </authorList>
    </citation>
    <scope>NUCLEOTIDE SEQUENCE [LARGE SCALE GENOMIC DNA]</scope>
    <source>
        <strain evidence="3">ANa2</strain>
        <tissue evidence="3">Whole body excluding digestive tract and cuticle</tissue>
    </source>
</reference>
<name>A0A5N5TPW7_9CRUS</name>
<comment type="caution">
    <text evidence="3">The sequence shown here is derived from an EMBL/GenBank/DDBJ whole genome shotgun (WGS) entry which is preliminary data.</text>
</comment>
<dbReference type="InterPro" id="IPR000242">
    <property type="entry name" value="PTP_cat"/>
</dbReference>
<dbReference type="Proteomes" id="UP000326759">
    <property type="component" value="Unassembled WGS sequence"/>
</dbReference>
<dbReference type="AlphaFoldDB" id="A0A5N5TPW7"/>
<sequence length="108" mass="12561">LWSVSSFSAPAPGTKLKENAAPKPEPAQPYNRVRYFLILNLNLSLKSSFHRWCLHFSQDDYNRVVLEPLPDVPDSDYINASYVDSHHSSYIITKKTFVFAYRKRNRDI</sequence>
<dbReference type="InterPro" id="IPR029021">
    <property type="entry name" value="Prot-tyrosine_phosphatase-like"/>
</dbReference>
<gene>
    <name evidence="3" type="ORF">Anas_02985</name>
</gene>